<organism evidence="7 8">
    <name type="scientific">Marinibaculum pumilum</name>
    <dbReference type="NCBI Taxonomy" id="1766165"/>
    <lineage>
        <taxon>Bacteria</taxon>
        <taxon>Pseudomonadati</taxon>
        <taxon>Pseudomonadota</taxon>
        <taxon>Alphaproteobacteria</taxon>
        <taxon>Rhodospirillales</taxon>
        <taxon>Rhodospirillaceae</taxon>
        <taxon>Marinibaculum</taxon>
    </lineage>
</organism>
<keyword evidence="3 6" id="KW-0812">Transmembrane</keyword>
<keyword evidence="4 6" id="KW-1133">Transmembrane helix</keyword>
<reference evidence="8" key="1">
    <citation type="journal article" date="2019" name="Int. J. Syst. Evol. Microbiol.">
        <title>The Global Catalogue of Microorganisms (GCM) 10K type strain sequencing project: providing services to taxonomists for standard genome sequencing and annotation.</title>
        <authorList>
            <consortium name="The Broad Institute Genomics Platform"/>
            <consortium name="The Broad Institute Genome Sequencing Center for Infectious Disease"/>
            <person name="Wu L."/>
            <person name="Ma J."/>
        </authorList>
    </citation>
    <scope>NUCLEOTIDE SEQUENCE [LARGE SCALE GENOMIC DNA]</scope>
    <source>
        <strain evidence="8">KCTC 42964</strain>
    </source>
</reference>
<gene>
    <name evidence="7" type="ORF">ACFOGJ_13070</name>
</gene>
<keyword evidence="2" id="KW-1003">Cell membrane</keyword>
<dbReference type="Pfam" id="PF02653">
    <property type="entry name" value="BPD_transp_2"/>
    <property type="match status" value="1"/>
</dbReference>
<evidence type="ECO:0000256" key="2">
    <source>
        <dbReference type="ARBA" id="ARBA00022475"/>
    </source>
</evidence>
<dbReference type="RefSeq" id="WP_379901034.1">
    <property type="nucleotide sequence ID" value="NZ_JBHRTR010000028.1"/>
</dbReference>
<protein>
    <submittedName>
        <fullName evidence="7">ABC transporter permease</fullName>
    </submittedName>
</protein>
<feature type="transmembrane region" description="Helical" evidence="6">
    <location>
        <begin position="29"/>
        <end position="47"/>
    </location>
</feature>
<comment type="subcellular location">
    <subcellularLocation>
        <location evidence="1">Cell membrane</location>
        <topology evidence="1">Multi-pass membrane protein</topology>
    </subcellularLocation>
</comment>
<evidence type="ECO:0000256" key="4">
    <source>
        <dbReference type="ARBA" id="ARBA00022989"/>
    </source>
</evidence>
<feature type="transmembrane region" description="Helical" evidence="6">
    <location>
        <begin position="137"/>
        <end position="161"/>
    </location>
</feature>
<evidence type="ECO:0000256" key="5">
    <source>
        <dbReference type="ARBA" id="ARBA00023136"/>
    </source>
</evidence>
<dbReference type="Proteomes" id="UP001595528">
    <property type="component" value="Unassembled WGS sequence"/>
</dbReference>
<dbReference type="CDD" id="cd06579">
    <property type="entry name" value="TM_PBP1_transp_AraH_like"/>
    <property type="match status" value="1"/>
</dbReference>
<feature type="transmembrane region" description="Helical" evidence="6">
    <location>
        <begin position="181"/>
        <end position="203"/>
    </location>
</feature>
<keyword evidence="8" id="KW-1185">Reference proteome</keyword>
<feature type="transmembrane region" description="Helical" evidence="6">
    <location>
        <begin position="232"/>
        <end position="255"/>
    </location>
</feature>
<sequence length="339" mass="35230">MARNDGTAGAAADGAGGAAKPGFDWLNWLARYGTLASLILLLVIFTIGRPSVFPTVGNFLNILNQVSILGIIALGLTVCLVMGLFDLSIAAMATLGGWLATVLVFRNGPQIDPYLAVLLVLAAATAIGVLNGTLVSYLGISAFIETLAMGSVITGVVLGLSKSRTILSGIPKEFLAIGQEYTLGIPNPVIAMLLVLLLLWAFLEHTQIGRNLYAIGGNQEAARLSGIAVKRYALIAMGISAACAALGGLVAAANLGAGRPQGVGETYLLNAFAAVFIGASTLRPGRFHILGTFVGVLLIGVINNGLSIMGVPTYWQYIVQGLLLILALFSASVLILRRR</sequence>
<feature type="transmembrane region" description="Helical" evidence="6">
    <location>
        <begin position="267"/>
        <end position="282"/>
    </location>
</feature>
<dbReference type="PANTHER" id="PTHR32196">
    <property type="entry name" value="ABC TRANSPORTER PERMEASE PROTEIN YPHD-RELATED-RELATED"/>
    <property type="match status" value="1"/>
</dbReference>
<evidence type="ECO:0000256" key="1">
    <source>
        <dbReference type="ARBA" id="ARBA00004651"/>
    </source>
</evidence>
<dbReference type="EMBL" id="JBHRTR010000028">
    <property type="protein sequence ID" value="MFC3228170.1"/>
    <property type="molecule type" value="Genomic_DNA"/>
</dbReference>
<accession>A0ABV7L0N7</accession>
<evidence type="ECO:0000256" key="6">
    <source>
        <dbReference type="SAM" id="Phobius"/>
    </source>
</evidence>
<feature type="transmembrane region" description="Helical" evidence="6">
    <location>
        <begin position="113"/>
        <end position="130"/>
    </location>
</feature>
<evidence type="ECO:0000256" key="3">
    <source>
        <dbReference type="ARBA" id="ARBA00022692"/>
    </source>
</evidence>
<name>A0ABV7L0N7_9PROT</name>
<proteinExistence type="predicted"/>
<dbReference type="InterPro" id="IPR001851">
    <property type="entry name" value="ABC_transp_permease"/>
</dbReference>
<keyword evidence="5 6" id="KW-0472">Membrane</keyword>
<feature type="transmembrane region" description="Helical" evidence="6">
    <location>
        <begin position="289"/>
        <end position="308"/>
    </location>
</feature>
<feature type="transmembrane region" description="Helical" evidence="6">
    <location>
        <begin position="68"/>
        <end position="93"/>
    </location>
</feature>
<dbReference type="PANTHER" id="PTHR32196:SF72">
    <property type="entry name" value="RIBOSE IMPORT PERMEASE PROTEIN RBSC"/>
    <property type="match status" value="1"/>
</dbReference>
<feature type="transmembrane region" description="Helical" evidence="6">
    <location>
        <begin position="314"/>
        <end position="336"/>
    </location>
</feature>
<evidence type="ECO:0000313" key="8">
    <source>
        <dbReference type="Proteomes" id="UP001595528"/>
    </source>
</evidence>
<evidence type="ECO:0000313" key="7">
    <source>
        <dbReference type="EMBL" id="MFC3228170.1"/>
    </source>
</evidence>
<comment type="caution">
    <text evidence="7">The sequence shown here is derived from an EMBL/GenBank/DDBJ whole genome shotgun (WGS) entry which is preliminary data.</text>
</comment>